<keyword evidence="2" id="KW-1185">Reference proteome</keyword>
<evidence type="ECO:0000313" key="2">
    <source>
        <dbReference type="Proteomes" id="UP000270299"/>
    </source>
</evidence>
<dbReference type="EMBL" id="RCUV01000006">
    <property type="protein sequence ID" value="RLP71968.1"/>
    <property type="molecule type" value="Genomic_DNA"/>
</dbReference>
<protein>
    <submittedName>
        <fullName evidence="1">Uncharacterized protein</fullName>
    </submittedName>
</protein>
<sequence>MPGGIPIFLTVGAGRTDGAASGAWAGSGAATEEVGSAGGTGSGGRGGTACPFHSVTPSSVISSLCPSGVANSRDAAVWCRER</sequence>
<name>A0A3L6ZVY7_9MICO</name>
<dbReference type="AlphaFoldDB" id="A0A3L6ZVY7"/>
<proteinExistence type="predicted"/>
<gene>
    <name evidence="1" type="ORF">D9V29_05910</name>
</gene>
<reference evidence="1 2" key="1">
    <citation type="submission" date="2018-10" db="EMBL/GenBank/DDBJ databases">
        <authorList>
            <person name="Li J."/>
        </authorList>
    </citation>
    <scope>NUCLEOTIDE SEQUENCE [LARGE SCALE GENOMIC DNA]</scope>
    <source>
        <strain evidence="1 2">CCTCC AB209002</strain>
    </source>
</reference>
<organism evidence="1 2">
    <name type="scientific">Mycetocola manganoxydans</name>
    <dbReference type="NCBI Taxonomy" id="699879"/>
    <lineage>
        <taxon>Bacteria</taxon>
        <taxon>Bacillati</taxon>
        <taxon>Actinomycetota</taxon>
        <taxon>Actinomycetes</taxon>
        <taxon>Micrococcales</taxon>
        <taxon>Microbacteriaceae</taxon>
        <taxon>Mycetocola</taxon>
    </lineage>
</organism>
<evidence type="ECO:0000313" key="1">
    <source>
        <dbReference type="EMBL" id="RLP71968.1"/>
    </source>
</evidence>
<dbReference type="Proteomes" id="UP000270299">
    <property type="component" value="Unassembled WGS sequence"/>
</dbReference>
<accession>A0A3L6ZVY7</accession>
<comment type="caution">
    <text evidence="1">The sequence shown here is derived from an EMBL/GenBank/DDBJ whole genome shotgun (WGS) entry which is preliminary data.</text>
</comment>